<protein>
    <recommendedName>
        <fullName evidence="3">Fucosyltransferase</fullName>
    </recommendedName>
</protein>
<name>A0ABD3NPC0_9STRA</name>
<dbReference type="PANTHER" id="PTHR13132">
    <property type="entry name" value="ALPHA- 1,6 -FUCOSYLTRANSFERASE"/>
    <property type="match status" value="1"/>
</dbReference>
<evidence type="ECO:0008006" key="3">
    <source>
        <dbReference type="Google" id="ProtNLM"/>
    </source>
</evidence>
<accession>A0ABD3NPC0</accession>
<gene>
    <name evidence="1" type="ORF">ACHAWO_004761</name>
</gene>
<organism evidence="1 2">
    <name type="scientific">Cyclotella atomus</name>
    <dbReference type="NCBI Taxonomy" id="382360"/>
    <lineage>
        <taxon>Eukaryota</taxon>
        <taxon>Sar</taxon>
        <taxon>Stramenopiles</taxon>
        <taxon>Ochrophyta</taxon>
        <taxon>Bacillariophyta</taxon>
        <taxon>Coscinodiscophyceae</taxon>
        <taxon>Thalassiosirophycidae</taxon>
        <taxon>Stephanodiscales</taxon>
        <taxon>Stephanodiscaceae</taxon>
        <taxon>Cyclotella</taxon>
    </lineage>
</organism>
<comment type="caution">
    <text evidence="1">The sequence shown here is derived from an EMBL/GenBank/DDBJ whole genome shotgun (WGS) entry which is preliminary data.</text>
</comment>
<evidence type="ECO:0000313" key="1">
    <source>
        <dbReference type="EMBL" id="KAL3777406.1"/>
    </source>
</evidence>
<proteinExistence type="predicted"/>
<dbReference type="EMBL" id="JALLPJ020001046">
    <property type="protein sequence ID" value="KAL3777406.1"/>
    <property type="molecule type" value="Genomic_DNA"/>
</dbReference>
<reference evidence="1 2" key="1">
    <citation type="submission" date="2024-10" db="EMBL/GenBank/DDBJ databases">
        <title>Updated reference genomes for cyclostephanoid diatoms.</title>
        <authorList>
            <person name="Roberts W.R."/>
            <person name="Alverson A.J."/>
        </authorList>
    </citation>
    <scope>NUCLEOTIDE SEQUENCE [LARGE SCALE GENOMIC DNA]</scope>
    <source>
        <strain evidence="1 2">AJA010-31</strain>
    </source>
</reference>
<dbReference type="Gene3D" id="3.40.50.11350">
    <property type="match status" value="1"/>
</dbReference>
<evidence type="ECO:0000313" key="2">
    <source>
        <dbReference type="Proteomes" id="UP001530400"/>
    </source>
</evidence>
<keyword evidence="2" id="KW-1185">Reference proteome</keyword>
<dbReference type="AlphaFoldDB" id="A0ABD3NPC0"/>
<sequence>MEPNYYEDPPTAILPGPPILRSNGKWTEHKQNGDTALPFVKTELKQNGVTARRSQNELIRALFPRELRTLILLLGAAAVVVQFPFLSNKKPARVTINDSAIRKVTELVADDTSPYPPVLTQPPKYPFEQKSNVPWNGIENAEWCQAPTAPPLPFDECKWRSFAFRFPADGGLTNALHFIMKGALWAFQESVCFYVDELTTVPKMAEREPKENTVYPFLTRYFEPMGLPNDHPILKEATTIVSPNYHQINYHEFGKYSGGLAAVHNPVRFRSRSIDSLTVGGPNPLDNITTKKLFLRRLFRILPQFREHACSRLAGLGLHDEYLALSVRRGDKVLEFSIEASLQPYIDLAEDAIQTHFGGVVPKVFVASDDCRVMDELRELRPGWVFVSECDNASEQHGFVIAEMKYWTLEQTDAHFKKFVTEMIALASAKYWIGVSTTNVSYWIYFMRHLEARDDTFKFVDVDQAVY</sequence>
<dbReference type="Proteomes" id="UP001530400">
    <property type="component" value="Unassembled WGS sequence"/>
</dbReference>
<dbReference type="PANTHER" id="PTHR13132:SF29">
    <property type="entry name" value="ALPHA-(1,6)-FUCOSYLTRANSFERASE"/>
    <property type="match status" value="1"/>
</dbReference>